<dbReference type="STRING" id="1003.SAMN04488541_10328"/>
<keyword evidence="2" id="KW-1003">Cell membrane</keyword>
<keyword evidence="4" id="KW-0378">Hydrolase</keyword>
<dbReference type="AlphaFoldDB" id="A0A1I2IFQ3"/>
<evidence type="ECO:0000259" key="8">
    <source>
        <dbReference type="SMART" id="SM00014"/>
    </source>
</evidence>
<feature type="domain" description="Phosphatidic acid phosphatase type 2/haloperoxidase" evidence="8">
    <location>
        <begin position="79"/>
        <end position="203"/>
    </location>
</feature>
<gene>
    <name evidence="9" type="ORF">SAMN04488541_10328</name>
</gene>
<evidence type="ECO:0000256" key="4">
    <source>
        <dbReference type="ARBA" id="ARBA00022801"/>
    </source>
</evidence>
<evidence type="ECO:0000256" key="1">
    <source>
        <dbReference type="ARBA" id="ARBA00004651"/>
    </source>
</evidence>
<dbReference type="EMBL" id="FONY01000032">
    <property type="protein sequence ID" value="SFF41189.1"/>
    <property type="molecule type" value="Genomic_DNA"/>
</dbReference>
<dbReference type="PANTHER" id="PTHR14969:SF62">
    <property type="entry name" value="DECAPRENYLPHOSPHORYL-5-PHOSPHORIBOSE PHOSPHATASE RV3807C-RELATED"/>
    <property type="match status" value="1"/>
</dbReference>
<evidence type="ECO:0000313" key="9">
    <source>
        <dbReference type="EMBL" id="SFF41189.1"/>
    </source>
</evidence>
<evidence type="ECO:0000256" key="3">
    <source>
        <dbReference type="ARBA" id="ARBA00022692"/>
    </source>
</evidence>
<dbReference type="OrthoDB" id="9773582at2"/>
<feature type="transmembrane region" description="Helical" evidence="7">
    <location>
        <begin position="162"/>
        <end position="180"/>
    </location>
</feature>
<dbReference type="InterPro" id="IPR036938">
    <property type="entry name" value="PAP2/HPO_sf"/>
</dbReference>
<keyword evidence="5 7" id="KW-1133">Transmembrane helix</keyword>
<dbReference type="RefSeq" id="WP_091548528.1">
    <property type="nucleotide sequence ID" value="NZ_FONY01000032.1"/>
</dbReference>
<feature type="transmembrane region" description="Helical" evidence="7">
    <location>
        <begin position="15"/>
        <end position="35"/>
    </location>
</feature>
<evidence type="ECO:0000256" key="7">
    <source>
        <dbReference type="SAM" id="Phobius"/>
    </source>
</evidence>
<accession>A0A1I2IFQ3</accession>
<dbReference type="GO" id="GO:0016787">
    <property type="term" value="F:hydrolase activity"/>
    <property type="evidence" value="ECO:0007669"/>
    <property type="project" value="UniProtKB-KW"/>
</dbReference>
<dbReference type="Proteomes" id="UP000199513">
    <property type="component" value="Unassembled WGS sequence"/>
</dbReference>
<reference evidence="9 10" key="1">
    <citation type="submission" date="2016-10" db="EMBL/GenBank/DDBJ databases">
        <authorList>
            <person name="de Groot N.N."/>
        </authorList>
    </citation>
    <scope>NUCLEOTIDE SEQUENCE [LARGE SCALE GENOMIC DNA]</scope>
    <source>
        <strain>GEY</strain>
        <strain evidence="10">DSM 9560</strain>
    </source>
</reference>
<dbReference type="SMART" id="SM00014">
    <property type="entry name" value="acidPPc"/>
    <property type="match status" value="1"/>
</dbReference>
<organism evidence="9 10">
    <name type="scientific">Thermoflexibacter ruber</name>
    <dbReference type="NCBI Taxonomy" id="1003"/>
    <lineage>
        <taxon>Bacteria</taxon>
        <taxon>Pseudomonadati</taxon>
        <taxon>Bacteroidota</taxon>
        <taxon>Cytophagia</taxon>
        <taxon>Cytophagales</taxon>
        <taxon>Thermoflexibacteraceae</taxon>
        <taxon>Thermoflexibacter</taxon>
    </lineage>
</organism>
<name>A0A1I2IFQ3_9BACT</name>
<feature type="transmembrane region" description="Helical" evidence="7">
    <location>
        <begin position="84"/>
        <end position="101"/>
    </location>
</feature>
<feature type="transmembrane region" description="Helical" evidence="7">
    <location>
        <begin position="137"/>
        <end position="155"/>
    </location>
</feature>
<evidence type="ECO:0000256" key="6">
    <source>
        <dbReference type="ARBA" id="ARBA00023136"/>
    </source>
</evidence>
<dbReference type="PROSITE" id="PS51257">
    <property type="entry name" value="PROKAR_LIPOPROTEIN"/>
    <property type="match status" value="1"/>
</dbReference>
<dbReference type="InterPro" id="IPR000326">
    <property type="entry name" value="PAP2/HPO"/>
</dbReference>
<evidence type="ECO:0000256" key="2">
    <source>
        <dbReference type="ARBA" id="ARBA00022475"/>
    </source>
</evidence>
<dbReference type="PANTHER" id="PTHR14969">
    <property type="entry name" value="SPHINGOSINE-1-PHOSPHATE PHOSPHOHYDROLASE"/>
    <property type="match status" value="1"/>
</dbReference>
<proteinExistence type="predicted"/>
<dbReference type="Pfam" id="PF01569">
    <property type="entry name" value="PAP2"/>
    <property type="match status" value="1"/>
</dbReference>
<dbReference type="Gene3D" id="1.20.144.10">
    <property type="entry name" value="Phosphatidic acid phosphatase type 2/haloperoxidase"/>
    <property type="match status" value="1"/>
</dbReference>
<evidence type="ECO:0000313" key="10">
    <source>
        <dbReference type="Proteomes" id="UP000199513"/>
    </source>
</evidence>
<keyword evidence="6 7" id="KW-0472">Membrane</keyword>
<evidence type="ECO:0000256" key="5">
    <source>
        <dbReference type="ARBA" id="ARBA00022989"/>
    </source>
</evidence>
<keyword evidence="10" id="KW-1185">Reference proteome</keyword>
<feature type="transmembrane region" description="Helical" evidence="7">
    <location>
        <begin position="55"/>
        <end position="77"/>
    </location>
</feature>
<dbReference type="GO" id="GO:0005886">
    <property type="term" value="C:plasma membrane"/>
    <property type="evidence" value="ECO:0007669"/>
    <property type="project" value="UniProtKB-SubCell"/>
</dbReference>
<feature type="transmembrane region" description="Helical" evidence="7">
    <location>
        <begin position="186"/>
        <end position="205"/>
    </location>
</feature>
<comment type="subcellular location">
    <subcellularLocation>
        <location evidence="1">Cell membrane</location>
        <topology evidence="1">Multi-pass membrane protein</topology>
    </subcellularLocation>
</comment>
<keyword evidence="3 7" id="KW-0812">Transmembrane</keyword>
<sequence length="210" mass="24143">MRFIFFLKGTASKNLYFFTLLVCYLFLGCFVLFSVRKGDEVIWLNQFHTTFSDFFFQYITHLGDGLFCVLLSLFFLAFKKYKNALLIFLSFASSGILAQLLKRLAFPDMPRPTAYLSEKNINWHFVEGVEVFTANSFPSGHTATAFATFLMLALISKHKAWAGVFFFLLAFLVGLSRMYLLQHFFIDTYFGAMLGVVCALLIYYFSNSSK</sequence>
<protein>
    <submittedName>
        <fullName evidence="9">PAP2 superfamily protein</fullName>
    </submittedName>
</protein>
<dbReference type="SUPFAM" id="SSF48317">
    <property type="entry name" value="Acid phosphatase/Vanadium-dependent haloperoxidase"/>
    <property type="match status" value="1"/>
</dbReference>